<evidence type="ECO:0000256" key="4">
    <source>
        <dbReference type="ARBA" id="ARBA00049442"/>
    </source>
</evidence>
<evidence type="ECO:0000313" key="7">
    <source>
        <dbReference type="EMBL" id="QLD12796.1"/>
    </source>
</evidence>
<evidence type="ECO:0000256" key="2">
    <source>
        <dbReference type="ARBA" id="ARBA00012962"/>
    </source>
</evidence>
<dbReference type="PANTHER" id="PTHR21089">
    <property type="entry name" value="SHIKIMATE DEHYDROGENASE"/>
    <property type="match status" value="1"/>
</dbReference>
<dbReference type="InterPro" id="IPR006151">
    <property type="entry name" value="Shikm_DH/Glu-tRNA_Rdtase"/>
</dbReference>
<dbReference type="GO" id="GO:0009073">
    <property type="term" value="P:aromatic amino acid family biosynthetic process"/>
    <property type="evidence" value="ECO:0007669"/>
    <property type="project" value="UniProtKB-KW"/>
</dbReference>
<dbReference type="Pfam" id="PF01488">
    <property type="entry name" value="Shikimate_DH"/>
    <property type="match status" value="1"/>
</dbReference>
<dbReference type="InterPro" id="IPR046346">
    <property type="entry name" value="Aminoacid_DH-like_N_sf"/>
</dbReference>
<keyword evidence="3" id="KW-0028">Amino-acid biosynthesis</keyword>
<evidence type="ECO:0000256" key="3">
    <source>
        <dbReference type="ARBA" id="ARBA00023141"/>
    </source>
</evidence>
<feature type="domain" description="Shikimate dehydrogenase substrate binding N-terminal" evidence="6">
    <location>
        <begin position="12"/>
        <end position="94"/>
    </location>
</feature>
<dbReference type="GO" id="GO:0050661">
    <property type="term" value="F:NADP binding"/>
    <property type="evidence" value="ECO:0007669"/>
    <property type="project" value="TreeGrafter"/>
</dbReference>
<evidence type="ECO:0000313" key="8">
    <source>
        <dbReference type="Proteomes" id="UP000509638"/>
    </source>
</evidence>
<dbReference type="InterPro" id="IPR013708">
    <property type="entry name" value="Shikimate_DH-bd_N"/>
</dbReference>
<dbReference type="GO" id="GO:0019632">
    <property type="term" value="P:shikimate metabolic process"/>
    <property type="evidence" value="ECO:0007669"/>
    <property type="project" value="TreeGrafter"/>
</dbReference>
<name>A0A7D5IZC2_9MICO</name>
<dbReference type="RefSeq" id="WP_178013877.1">
    <property type="nucleotide sequence ID" value="NZ_CP058316.1"/>
</dbReference>
<dbReference type="Proteomes" id="UP000509638">
    <property type="component" value="Chromosome"/>
</dbReference>
<gene>
    <name evidence="7" type="ORF">HW566_14050</name>
</gene>
<sequence>MFTGRATLIAHIGYPTDAFASSSLCNPWFERNGWDAAVVPMSARAEGYPDLFRALFTLTNLRGALVTTPHKVTTMELVDEVTPAAAIAGAANAVVKREDGSILADQFDGAGFVRALARKGFDCADKRVMIVGTGGVGSAIAASLAARKVGEISLVNRRTTSAEELSKRLRAHYPDVETRLGSKDPRGFDLIVNATSLGAHAGDPLPLDLDGVESTTFVADAVNKPELTPFLVAAQRRGCAIQAGRDMLLEMVPAYLAFFGFDGAAVEDFV</sequence>
<protein>
    <recommendedName>
        <fullName evidence="2">shikimate dehydrogenase (NADP(+))</fullName>
        <ecNumber evidence="2">1.1.1.25</ecNumber>
    </recommendedName>
</protein>
<dbReference type="EC" id="1.1.1.25" evidence="2"/>
<dbReference type="InterPro" id="IPR036291">
    <property type="entry name" value="NAD(P)-bd_dom_sf"/>
</dbReference>
<dbReference type="AlphaFoldDB" id="A0A7D5IZC2"/>
<keyword evidence="3" id="KW-0057">Aromatic amino acid biosynthesis</keyword>
<dbReference type="GO" id="GO:0005829">
    <property type="term" value="C:cytosol"/>
    <property type="evidence" value="ECO:0007669"/>
    <property type="project" value="TreeGrafter"/>
</dbReference>
<dbReference type="SUPFAM" id="SSF51735">
    <property type="entry name" value="NAD(P)-binding Rossmann-fold domains"/>
    <property type="match status" value="1"/>
</dbReference>
<dbReference type="Pfam" id="PF08501">
    <property type="entry name" value="Shikimate_dh_N"/>
    <property type="match status" value="1"/>
</dbReference>
<dbReference type="Gene3D" id="3.40.50.10860">
    <property type="entry name" value="Leucine Dehydrogenase, chain A, domain 1"/>
    <property type="match status" value="1"/>
</dbReference>
<accession>A0A7D5IZC2</accession>
<feature type="domain" description="Quinate/shikimate 5-dehydrogenase/glutamyl-tRNA reductase" evidence="5">
    <location>
        <begin position="116"/>
        <end position="172"/>
    </location>
</feature>
<dbReference type="SUPFAM" id="SSF53223">
    <property type="entry name" value="Aminoacid dehydrogenase-like, N-terminal domain"/>
    <property type="match status" value="1"/>
</dbReference>
<comment type="catalytic activity">
    <reaction evidence="4">
        <text>shikimate + NADP(+) = 3-dehydroshikimate + NADPH + H(+)</text>
        <dbReference type="Rhea" id="RHEA:17737"/>
        <dbReference type="ChEBI" id="CHEBI:15378"/>
        <dbReference type="ChEBI" id="CHEBI:16630"/>
        <dbReference type="ChEBI" id="CHEBI:36208"/>
        <dbReference type="ChEBI" id="CHEBI:57783"/>
        <dbReference type="ChEBI" id="CHEBI:58349"/>
        <dbReference type="EC" id="1.1.1.25"/>
    </reaction>
</comment>
<evidence type="ECO:0000256" key="1">
    <source>
        <dbReference type="ARBA" id="ARBA00004871"/>
    </source>
</evidence>
<dbReference type="GO" id="GO:0009423">
    <property type="term" value="P:chorismate biosynthetic process"/>
    <property type="evidence" value="ECO:0007669"/>
    <property type="project" value="UniProtKB-UniPathway"/>
</dbReference>
<dbReference type="GO" id="GO:0004764">
    <property type="term" value="F:shikimate 3-dehydrogenase (NADP+) activity"/>
    <property type="evidence" value="ECO:0007669"/>
    <property type="project" value="UniProtKB-EC"/>
</dbReference>
<dbReference type="CDD" id="cd01065">
    <property type="entry name" value="NAD_bind_Shikimate_DH"/>
    <property type="match status" value="1"/>
</dbReference>
<dbReference type="PANTHER" id="PTHR21089:SF1">
    <property type="entry name" value="BIFUNCTIONAL 3-DEHYDROQUINATE DEHYDRATASE_SHIKIMATE DEHYDROGENASE, CHLOROPLASTIC"/>
    <property type="match status" value="1"/>
</dbReference>
<evidence type="ECO:0000259" key="6">
    <source>
        <dbReference type="Pfam" id="PF08501"/>
    </source>
</evidence>
<reference evidence="7 8" key="1">
    <citation type="submission" date="2020-06" db="EMBL/GenBank/DDBJ databases">
        <authorList>
            <person name="Jo H."/>
        </authorList>
    </citation>
    <scope>NUCLEOTIDE SEQUENCE [LARGE SCALE GENOMIC DNA]</scope>
    <source>
        <strain evidence="7 8">I46</strain>
    </source>
</reference>
<dbReference type="UniPathway" id="UPA00053">
    <property type="reaction ID" value="UER00087"/>
</dbReference>
<proteinExistence type="predicted"/>
<dbReference type="InterPro" id="IPR022893">
    <property type="entry name" value="Shikimate_DH_fam"/>
</dbReference>
<dbReference type="Gene3D" id="3.40.50.720">
    <property type="entry name" value="NAD(P)-binding Rossmann-like Domain"/>
    <property type="match status" value="1"/>
</dbReference>
<comment type="pathway">
    <text evidence="1">Metabolic intermediate biosynthesis; chorismate biosynthesis; chorismate from D-erythrose 4-phosphate and phosphoenolpyruvate: step 4/7.</text>
</comment>
<evidence type="ECO:0000259" key="5">
    <source>
        <dbReference type="Pfam" id="PF01488"/>
    </source>
</evidence>
<organism evidence="7 8">
    <name type="scientific">Microbacterium oleivorans</name>
    <dbReference type="NCBI Taxonomy" id="273677"/>
    <lineage>
        <taxon>Bacteria</taxon>
        <taxon>Bacillati</taxon>
        <taxon>Actinomycetota</taxon>
        <taxon>Actinomycetes</taxon>
        <taxon>Micrococcales</taxon>
        <taxon>Microbacteriaceae</taxon>
        <taxon>Microbacterium</taxon>
    </lineage>
</organism>
<dbReference type="EMBL" id="CP058316">
    <property type="protein sequence ID" value="QLD12796.1"/>
    <property type="molecule type" value="Genomic_DNA"/>
</dbReference>